<comment type="similarity">
    <text evidence="2">Belongs to the pinin family.</text>
</comment>
<dbReference type="InterPro" id="IPR039853">
    <property type="entry name" value="Pinin"/>
</dbReference>
<evidence type="ECO:0000256" key="5">
    <source>
        <dbReference type="ARBA" id="ARBA00023163"/>
    </source>
</evidence>
<sequence length="197" mass="22809">MIICSSRSGGVWCTETISSQDASMPAEAPPSLMDANRGVRAKRIMGHLIGTLSKCKEELIAREELISKRSQLEERACLKRKSQEESENIQKTLLRHRRLQEEKEKRAKIEKEHRDAELCSLKEMEEEWSRHHQTLSKFLITKLPPPAHFERDSFKDLLYILKDILLKENKIFKYALHHGAALGLEIRADIVRIVDVK</sequence>
<gene>
    <name evidence="10" type="ORF">DI09_154p20</name>
</gene>
<evidence type="ECO:0000256" key="2">
    <source>
        <dbReference type="ARBA" id="ARBA00010386"/>
    </source>
</evidence>
<dbReference type="GO" id="GO:0006397">
    <property type="term" value="P:mRNA processing"/>
    <property type="evidence" value="ECO:0007669"/>
    <property type="project" value="UniProtKB-KW"/>
</dbReference>
<evidence type="ECO:0000256" key="1">
    <source>
        <dbReference type="ARBA" id="ARBA00004123"/>
    </source>
</evidence>
<comment type="subcellular location">
    <subcellularLocation>
        <location evidence="1">Nucleus</location>
    </subcellularLocation>
</comment>
<feature type="domain" description="Pinin/SDK/MemA protein" evidence="9">
    <location>
        <begin position="40"/>
        <end position="149"/>
    </location>
</feature>
<evidence type="ECO:0000256" key="4">
    <source>
        <dbReference type="ARBA" id="ARBA00023015"/>
    </source>
</evidence>
<dbReference type="GeneID" id="25258516"/>
<evidence type="ECO:0000256" key="3">
    <source>
        <dbReference type="ARBA" id="ARBA00022664"/>
    </source>
</evidence>
<dbReference type="GO" id="GO:0071013">
    <property type="term" value="C:catalytic step 2 spliceosome"/>
    <property type="evidence" value="ECO:0007669"/>
    <property type="project" value="TreeGrafter"/>
</dbReference>
<organism evidence="10 11">
    <name type="scientific">Mitosporidium daphniae</name>
    <dbReference type="NCBI Taxonomy" id="1485682"/>
    <lineage>
        <taxon>Eukaryota</taxon>
        <taxon>Fungi</taxon>
        <taxon>Fungi incertae sedis</taxon>
        <taxon>Microsporidia</taxon>
        <taxon>Mitosporidium</taxon>
    </lineage>
</organism>
<dbReference type="GO" id="GO:0008380">
    <property type="term" value="P:RNA splicing"/>
    <property type="evidence" value="ECO:0007669"/>
    <property type="project" value="UniProtKB-KW"/>
</dbReference>
<keyword evidence="8" id="KW-0175">Coiled coil</keyword>
<keyword evidence="5" id="KW-0804">Transcription</keyword>
<name>A0A098VUE0_9MICR</name>
<evidence type="ECO:0000313" key="10">
    <source>
        <dbReference type="EMBL" id="KGG52592.1"/>
    </source>
</evidence>
<keyword evidence="3" id="KW-0507">mRNA processing</keyword>
<keyword evidence="11" id="KW-1185">Reference proteome</keyword>
<feature type="coiled-coil region" evidence="8">
    <location>
        <begin position="55"/>
        <end position="119"/>
    </location>
</feature>
<dbReference type="InterPro" id="IPR006786">
    <property type="entry name" value="Pinin_SDK_MemA"/>
</dbReference>
<dbReference type="AlphaFoldDB" id="A0A098VUE0"/>
<reference evidence="10 11" key="1">
    <citation type="submission" date="2014-04" db="EMBL/GenBank/DDBJ databases">
        <title>A new species of microsporidia sheds light on the evolution of extreme parasitism.</title>
        <authorList>
            <person name="Haag K.L."/>
            <person name="James T.Y."/>
            <person name="Larsson R."/>
            <person name="Schaer T.M."/>
            <person name="Refardt D."/>
            <person name="Pombert J.-F."/>
            <person name="Ebert D."/>
        </authorList>
    </citation>
    <scope>NUCLEOTIDE SEQUENCE [LARGE SCALE GENOMIC DNA]</scope>
    <source>
        <strain evidence="10 11">UGP3</strain>
        <tissue evidence="10">Spores</tissue>
    </source>
</reference>
<comment type="caution">
    <text evidence="10">The sequence shown here is derived from an EMBL/GenBank/DDBJ whole genome shotgun (WGS) entry which is preliminary data.</text>
</comment>
<dbReference type="EMBL" id="JMKJ01000060">
    <property type="protein sequence ID" value="KGG52592.1"/>
    <property type="molecule type" value="Genomic_DNA"/>
</dbReference>
<dbReference type="PANTHER" id="PTHR12707">
    <property type="entry name" value="PINN"/>
    <property type="match status" value="1"/>
</dbReference>
<evidence type="ECO:0000256" key="8">
    <source>
        <dbReference type="SAM" id="Coils"/>
    </source>
</evidence>
<evidence type="ECO:0000256" key="7">
    <source>
        <dbReference type="ARBA" id="ARBA00023242"/>
    </source>
</evidence>
<proteinExistence type="inferred from homology"/>
<dbReference type="OrthoDB" id="330772at2759"/>
<accession>A0A098VUE0</accession>
<keyword evidence="7" id="KW-0539">Nucleus</keyword>
<protein>
    <recommendedName>
        <fullName evidence="9">Pinin/SDK/MemA protein domain-containing protein</fullName>
    </recommendedName>
</protein>
<dbReference type="Proteomes" id="UP000029725">
    <property type="component" value="Unassembled WGS sequence"/>
</dbReference>
<evidence type="ECO:0000256" key="6">
    <source>
        <dbReference type="ARBA" id="ARBA00023187"/>
    </source>
</evidence>
<keyword evidence="4" id="KW-0805">Transcription regulation</keyword>
<dbReference type="HOGENOM" id="CLU_1384453_0_0_1"/>
<evidence type="ECO:0000313" key="11">
    <source>
        <dbReference type="Proteomes" id="UP000029725"/>
    </source>
</evidence>
<dbReference type="PANTHER" id="PTHR12707:SF0">
    <property type="entry name" value="PININ"/>
    <property type="match status" value="1"/>
</dbReference>
<dbReference type="VEuPathDB" id="MicrosporidiaDB:DI09_154p20"/>
<evidence type="ECO:0000259" key="9">
    <source>
        <dbReference type="Pfam" id="PF04696"/>
    </source>
</evidence>
<dbReference type="Pfam" id="PF04696">
    <property type="entry name" value="Pinin_SDK_memA"/>
    <property type="match status" value="1"/>
</dbReference>
<keyword evidence="6" id="KW-0508">mRNA splicing</keyword>
<dbReference type="RefSeq" id="XP_013239028.1">
    <property type="nucleotide sequence ID" value="XM_013383574.1"/>
</dbReference>